<dbReference type="CDD" id="cd04852">
    <property type="entry name" value="Peptidases_S8_3"/>
    <property type="match status" value="1"/>
</dbReference>
<dbReference type="RefSeq" id="WP_348388079.1">
    <property type="nucleotide sequence ID" value="NZ_CP134146.1"/>
</dbReference>
<dbReference type="InterPro" id="IPR023827">
    <property type="entry name" value="Peptidase_S8_Asp-AS"/>
</dbReference>
<accession>A0ABY9TJQ9</accession>
<dbReference type="InterPro" id="IPR023828">
    <property type="entry name" value="Peptidase_S8_Ser-AS"/>
</dbReference>
<keyword evidence="10" id="KW-0472">Membrane</keyword>
<dbReference type="Gene3D" id="3.30.70.80">
    <property type="entry name" value="Peptidase S8 propeptide/proteinase inhibitor I9"/>
    <property type="match status" value="1"/>
</dbReference>
<dbReference type="PROSITE" id="PS00136">
    <property type="entry name" value="SUBTILASE_ASP"/>
    <property type="match status" value="1"/>
</dbReference>
<dbReference type="InterPro" id="IPR034197">
    <property type="entry name" value="Peptidases_S8_3"/>
</dbReference>
<dbReference type="InterPro" id="IPR046450">
    <property type="entry name" value="PA_dom_sf"/>
</dbReference>
<dbReference type="InterPro" id="IPR003137">
    <property type="entry name" value="PA_domain"/>
</dbReference>
<dbReference type="Pfam" id="PF22352">
    <property type="entry name" value="K319L-like_PKD"/>
    <property type="match status" value="1"/>
</dbReference>
<dbReference type="SUPFAM" id="SSF52743">
    <property type="entry name" value="Subtilisin-like"/>
    <property type="match status" value="1"/>
</dbReference>
<feature type="domain" description="Peptidase S8/S53" evidence="12">
    <location>
        <begin position="194"/>
        <end position="661"/>
    </location>
</feature>
<feature type="domain" description="Inhibitor I9" evidence="14">
    <location>
        <begin position="106"/>
        <end position="162"/>
    </location>
</feature>
<dbReference type="InterPro" id="IPR022398">
    <property type="entry name" value="Peptidase_S8_His-AS"/>
</dbReference>
<evidence type="ECO:0000256" key="5">
    <source>
        <dbReference type="ARBA" id="ARBA00022801"/>
    </source>
</evidence>
<feature type="active site" description="Charge relay system" evidence="8">
    <location>
        <position position="285"/>
    </location>
</feature>
<evidence type="ECO:0000256" key="6">
    <source>
        <dbReference type="ARBA" id="ARBA00022825"/>
    </source>
</evidence>
<dbReference type="PROSITE" id="PS00138">
    <property type="entry name" value="SUBTILASE_SER"/>
    <property type="match status" value="1"/>
</dbReference>
<evidence type="ECO:0000256" key="10">
    <source>
        <dbReference type="SAM" id="Phobius"/>
    </source>
</evidence>
<evidence type="ECO:0000259" key="14">
    <source>
        <dbReference type="Pfam" id="PF05922"/>
    </source>
</evidence>
<feature type="transmembrane region" description="Helical" evidence="10">
    <location>
        <begin position="1273"/>
        <end position="1291"/>
    </location>
</feature>
<protein>
    <submittedName>
        <fullName evidence="15">S8 family serine peptidase</fullName>
    </submittedName>
</protein>
<dbReference type="PROSITE" id="PS51892">
    <property type="entry name" value="SUBTILASE"/>
    <property type="match status" value="1"/>
</dbReference>
<dbReference type="InterPro" id="IPR037045">
    <property type="entry name" value="S8pro/Inhibitor_I9_sf"/>
</dbReference>
<dbReference type="EMBL" id="CP134146">
    <property type="protein sequence ID" value="WNC68925.1"/>
    <property type="molecule type" value="Genomic_DNA"/>
</dbReference>
<evidence type="ECO:0000256" key="9">
    <source>
        <dbReference type="RuleBase" id="RU003355"/>
    </source>
</evidence>
<dbReference type="Pfam" id="PF05922">
    <property type="entry name" value="Inhibitor_I9"/>
    <property type="match status" value="1"/>
</dbReference>
<dbReference type="Gene3D" id="3.40.50.200">
    <property type="entry name" value="Peptidase S8/S53 domain"/>
    <property type="match status" value="1"/>
</dbReference>
<dbReference type="PRINTS" id="PR00723">
    <property type="entry name" value="SUBTILISIN"/>
</dbReference>
<evidence type="ECO:0000313" key="16">
    <source>
        <dbReference type="Proteomes" id="UP001248581"/>
    </source>
</evidence>
<dbReference type="InterPro" id="IPR010259">
    <property type="entry name" value="S8pro/Inhibitor_I9"/>
</dbReference>
<evidence type="ECO:0000256" key="8">
    <source>
        <dbReference type="PROSITE-ProRule" id="PRU01240"/>
    </source>
</evidence>
<proteinExistence type="inferred from homology"/>
<organism evidence="15 16">
    <name type="scientific">Thalassotalea nanhaiensis</name>
    <dbReference type="NCBI Taxonomy" id="3065648"/>
    <lineage>
        <taxon>Bacteria</taxon>
        <taxon>Pseudomonadati</taxon>
        <taxon>Pseudomonadota</taxon>
        <taxon>Gammaproteobacteria</taxon>
        <taxon>Alteromonadales</taxon>
        <taxon>Colwelliaceae</taxon>
        <taxon>Thalassotalea</taxon>
    </lineage>
</organism>
<evidence type="ECO:0000256" key="1">
    <source>
        <dbReference type="ARBA" id="ARBA00011073"/>
    </source>
</evidence>
<keyword evidence="10" id="KW-1133">Transmembrane helix</keyword>
<dbReference type="InterPro" id="IPR015500">
    <property type="entry name" value="Peptidase_S8_subtilisin-rel"/>
</dbReference>
<dbReference type="Pfam" id="PF00082">
    <property type="entry name" value="Peptidase_S8"/>
    <property type="match status" value="1"/>
</dbReference>
<keyword evidence="4 11" id="KW-0732">Signal</keyword>
<reference evidence="16" key="1">
    <citation type="submission" date="2023-09" db="EMBL/GenBank/DDBJ databases">
        <authorList>
            <person name="Li S."/>
            <person name="Li X."/>
            <person name="Zhang C."/>
            <person name="Zhao Z."/>
        </authorList>
    </citation>
    <scope>NUCLEOTIDE SEQUENCE [LARGE SCALE GENOMIC DNA]</scope>
    <source>
        <strain evidence="16">SQ345</strain>
    </source>
</reference>
<feature type="active site" description="Charge relay system" evidence="8">
    <location>
        <position position="203"/>
    </location>
</feature>
<evidence type="ECO:0000256" key="7">
    <source>
        <dbReference type="ARBA" id="ARBA00023180"/>
    </source>
</evidence>
<evidence type="ECO:0000256" key="2">
    <source>
        <dbReference type="ARBA" id="ARBA00022525"/>
    </source>
</evidence>
<dbReference type="InterPro" id="IPR013783">
    <property type="entry name" value="Ig-like_fold"/>
</dbReference>
<keyword evidence="10" id="KW-0812">Transmembrane</keyword>
<feature type="chain" id="PRO_5045819869" evidence="11">
    <location>
        <begin position="23"/>
        <end position="1294"/>
    </location>
</feature>
<dbReference type="InterPro" id="IPR000209">
    <property type="entry name" value="Peptidase_S8/S53_dom"/>
</dbReference>
<keyword evidence="16" id="KW-1185">Reference proteome</keyword>
<feature type="signal peptide" evidence="11">
    <location>
        <begin position="1"/>
        <end position="22"/>
    </location>
</feature>
<evidence type="ECO:0000259" key="13">
    <source>
        <dbReference type="Pfam" id="PF02225"/>
    </source>
</evidence>
<keyword evidence="7" id="KW-0325">Glycoprotein</keyword>
<dbReference type="Proteomes" id="UP001248581">
    <property type="component" value="Chromosome"/>
</dbReference>
<dbReference type="SUPFAM" id="SSF52025">
    <property type="entry name" value="PA domain"/>
    <property type="match status" value="1"/>
</dbReference>
<dbReference type="Gene3D" id="2.60.40.10">
    <property type="entry name" value="Immunoglobulins"/>
    <property type="match status" value="1"/>
</dbReference>
<dbReference type="PANTHER" id="PTHR10795">
    <property type="entry name" value="PROPROTEIN CONVERTASE SUBTILISIN/KEXIN"/>
    <property type="match status" value="1"/>
</dbReference>
<evidence type="ECO:0000256" key="3">
    <source>
        <dbReference type="ARBA" id="ARBA00022670"/>
    </source>
</evidence>
<comment type="similarity">
    <text evidence="1 8 9">Belongs to the peptidase S8 family.</text>
</comment>
<evidence type="ECO:0000256" key="11">
    <source>
        <dbReference type="SAM" id="SignalP"/>
    </source>
</evidence>
<sequence>MKPFKTLLTLLSGSIFAFSANAASLNDGQQIHQPIVGKEKIKYSRSHKARQDSLYYIQLHEQPLAAYDGNIKGLTATSITASKGSNTDQSGILNVKSTSSKNYLSYLSQKQNQIISLANKTLKRTIKVRHNYKVIVNALAAEITAEEAKVLAKQPTVKSVEKVGMHYIQTDSGPEFIKAKNIWDGVSDYAGTKGEGVVVGIIDTGINAYHPSFADIGGDGYDHTNPLGTGNYLPGDCTLFPQFCNDKLIGIVSYPEIRDNRPEVVNENYEELDDKLKVGYDFNAHGSHVSSTVAGNILNDVPYYLSVVDDIGSIVQESEFQFPQVSGVAPHANIVSYQVCNDEGCYSELTLLAVEHAIENGVNVLNYSVGGGYRDPWTSIDTLAFLNAREAGIHVATSAGNSGPDAQTIGAPGNAPWITTVAAYTHDRAFSEKALTAFSGGETTPADISGLGATKAYTGTVVLAKDFGDAMCLEPFEEDTFNGEIVVCQRGEIARVRKGLNVQLGGAGGLILANIEGETAGINADNHVLPAIHINAANGKVLTDWMATGSDHQLTITGSELISDESLGDIAAYFSSRGPNLPYANIFAPDVAGPGVDIYAANSEDHPFTEDVTEVPFTTMSGTSMSSPHVAGAMALIYAVHPDWTPAQVQSALMTTAQHNTRKDDDFDGETERSNFFDQGAGSIRVDAAVTAGLLLDISKAEYIEANPQTGGDPTSLNSSSMVGEKCISVCTWSRTVTATADATWTATYEYINPGVDLTISPASFTLAAGESQEITITAAANIELVDEWTHSFVKLTPSNREISASRLQVLANFVAGTTDELVEAKINNVHNIVTISDVQTTGSNDLQVRGFGLFKTRQYTGQAAGAGEDKEIFRNLDTIFAKQIVIPAYTKRIVVDIISSTSPDMDLFVGLDEDNDGVPNFYELYYSTLCLSGNVDSVEHCYIENPPAGTYWVFAHNFEGTAVGTMDDVTIEIGVVNYTEEPSFTIEAPVTVAQDELFDINLIIQNAVVNNALDDIQPGEKYYGLVQIGTTLELKRNVGETLISLTAIENEAVLSAALEQAVAGAELDYAIELPANSTSSDKSYEVSVTLPEGFTLVSSTSDAVVTGNLIEFTVIQPANGEISTIDFVIATTQINAAGDYLLTAQYSVNGVGSVVLNSAPITIEMPVQALINDNEALSLSINEGTAAVTLSALNSVKSVETDVLTYTWVQTSGTALALSALDSAEVSFATPTDLIASGSYSYEVTVSNGRSSDTATVTINIANVEPEKKSSGGGSTGILFILIGVFATVLRRR</sequence>
<dbReference type="InterPro" id="IPR036852">
    <property type="entry name" value="Peptidase_S8/S53_dom_sf"/>
</dbReference>
<name>A0ABY9TJQ9_9GAMM</name>
<keyword evidence="5 8" id="KW-0378">Hydrolase</keyword>
<feature type="domain" description="PA" evidence="13">
    <location>
        <begin position="458"/>
        <end position="541"/>
    </location>
</feature>
<evidence type="ECO:0000256" key="4">
    <source>
        <dbReference type="ARBA" id="ARBA00022729"/>
    </source>
</evidence>
<dbReference type="InterPro" id="IPR045051">
    <property type="entry name" value="SBT"/>
</dbReference>
<evidence type="ECO:0000259" key="12">
    <source>
        <dbReference type="Pfam" id="PF00082"/>
    </source>
</evidence>
<dbReference type="CDD" id="cd02120">
    <property type="entry name" value="PA_subtilisin_like"/>
    <property type="match status" value="1"/>
</dbReference>
<keyword evidence="3 8" id="KW-0645">Protease</keyword>
<feature type="active site" description="Charge relay system" evidence="8">
    <location>
        <position position="624"/>
    </location>
</feature>
<dbReference type="PROSITE" id="PS00137">
    <property type="entry name" value="SUBTILASE_HIS"/>
    <property type="match status" value="1"/>
</dbReference>
<gene>
    <name evidence="15" type="ORF">RI845_01930</name>
</gene>
<dbReference type="Gene3D" id="3.50.30.30">
    <property type="match status" value="1"/>
</dbReference>
<evidence type="ECO:0000313" key="15">
    <source>
        <dbReference type="EMBL" id="WNC68925.1"/>
    </source>
</evidence>
<dbReference type="Pfam" id="PF02225">
    <property type="entry name" value="PA"/>
    <property type="match status" value="1"/>
</dbReference>
<keyword evidence="2" id="KW-0964">Secreted</keyword>
<keyword evidence="6 8" id="KW-0720">Serine protease</keyword>